<evidence type="ECO:0000256" key="2">
    <source>
        <dbReference type="ARBA" id="ARBA00012438"/>
    </source>
</evidence>
<keyword evidence="6" id="KW-0716">Sensory transduction</keyword>
<evidence type="ECO:0000313" key="17">
    <source>
        <dbReference type="EMBL" id="HJE24604.1"/>
    </source>
</evidence>
<gene>
    <name evidence="17" type="ORF">K8W01_13180</name>
</gene>
<dbReference type="EC" id="2.7.13.3" evidence="2"/>
<dbReference type="PROSITE" id="PS50113">
    <property type="entry name" value="PAC"/>
    <property type="match status" value="2"/>
</dbReference>
<dbReference type="CDD" id="cd00130">
    <property type="entry name" value="PAS"/>
    <property type="match status" value="2"/>
</dbReference>
<comment type="caution">
    <text evidence="17">The sequence shown here is derived from an EMBL/GenBank/DDBJ whole genome shotgun (WGS) entry which is preliminary data.</text>
</comment>
<dbReference type="EMBL" id="DYYG01000037">
    <property type="protein sequence ID" value="HJE24604.1"/>
    <property type="molecule type" value="Genomic_DNA"/>
</dbReference>
<evidence type="ECO:0000256" key="12">
    <source>
        <dbReference type="ARBA" id="ARBA00022840"/>
    </source>
</evidence>
<accession>A0A921E3J3</accession>
<evidence type="ECO:0000256" key="11">
    <source>
        <dbReference type="ARBA" id="ARBA00022777"/>
    </source>
</evidence>
<dbReference type="SUPFAM" id="SSF55781">
    <property type="entry name" value="GAF domain-like"/>
    <property type="match status" value="3"/>
</dbReference>
<sequence length="1132" mass="126455">MLAIVTRAHATARPLPSFSASREEAERVRAEAALRASEAKYRTLFQTMGQGFCELELVRDGQGRAVDFRYIEVNPAFERLVGVPAAQARGRLGKEVLPGLEQRWVETYERIVASGEPARFEQAAAALRRWYEVSVYPRGGDRLQILYDDVTERKAAEDALREREERHAFLLTLTDTVRTLTDPATIQREACRLLAERLEVDRAYYVSVDEAAGLFRVEWDHVRGDLPSLAGAHRMADFTWIASTFRRGESLVLSDMRETPGVPEADRAALARLGIISVMGGPLIKNGLLVGALCVTQSRPRTWTKDDLELLREVAERVWSAVRRGRAETDTIRKNAILEGINRIFREAFTAPTEEELGRACLAVAESVTDSAFSFMGEINQETGRLDELSISDRGWDHFAMEGPAYAKGKAPRGLKIRGLFAHVLLDGTSLIANDPPSHPDWIGPPKGHPPLKAFLGVPLFQEGRVVGMIGLGNRPGGFRPEDREAAEALAPTILQALRSKRTADTLRDSEERFRTLAELVPSPLWQLDLQGRTVVVNQQWSDYTGQSTTDTEDGGWLAAIHPDDVEETRRIFAEGFASGRHFERQHRIRRRDGAYRWFLVRHTPARDAEGRVASWFGAATDIHDQYLAAESLRADEARQTFLLDLTDRLQGLNDPQATLHAAVDGLGRHLRVSRVGYARVSADGETIERQVAYFAQSVTPVGSLRVRDFKGGLLGRLQNGETVALDALEHSPDATIWRSFGIESLLLIPLIRHGRLRAIFYLTHDRPRPWSRVEVALAEDVAARTWDAAERAQAETELRASEARQRVLVEGIPQLLWRAGRGGGWTWASPQWCAYTGQSEAESSGLGWLDALHPEDRDRAQQAWSGAETASALTVDYRIRHASEGRYRWFQSRALPVREADGAVEWLGTSTDIDDLRRLQEQQGVMVAELQHRTRNLITVVRSLAEQTMAGSTSIEVFRSRFYDRLAVLSRVQGLLSRSNLEPITLRTLISTELDALGAWEAAERIHLDGPSVRLRKATVQTFALALHELATNARKYGALASGTGRLSVTWRTYAEDGRTRLALDWAEEGGQRPSEPSPLTRRGFGRELIEKALPYSLDARTRYVLSETGLFCSIDLPLSDRRRANEASAP</sequence>
<keyword evidence="8" id="KW-0288">FMN</keyword>
<evidence type="ECO:0000256" key="9">
    <source>
        <dbReference type="ARBA" id="ARBA00022679"/>
    </source>
</evidence>
<dbReference type="SMART" id="SM00065">
    <property type="entry name" value="GAF"/>
    <property type="match status" value="3"/>
</dbReference>
<proteinExistence type="predicted"/>
<dbReference type="Proteomes" id="UP000742631">
    <property type="component" value="Unassembled WGS sequence"/>
</dbReference>
<keyword evidence="5" id="KW-0597">Phosphoprotein</keyword>
<dbReference type="Gene3D" id="3.30.450.40">
    <property type="match status" value="3"/>
</dbReference>
<feature type="domain" description="PAC" evidence="16">
    <location>
        <begin position="583"/>
        <end position="635"/>
    </location>
</feature>
<dbReference type="Pfam" id="PF07536">
    <property type="entry name" value="HWE_HK"/>
    <property type="match status" value="1"/>
</dbReference>
<keyword evidence="4" id="KW-0600">Photoreceptor protein</keyword>
<dbReference type="InterPro" id="IPR036890">
    <property type="entry name" value="HATPase_C_sf"/>
</dbReference>
<dbReference type="Pfam" id="PF13185">
    <property type="entry name" value="GAF_2"/>
    <property type="match status" value="1"/>
</dbReference>
<dbReference type="FunFam" id="3.30.450.20:FF:000099">
    <property type="entry name" value="Sensory box sensor histidine kinase"/>
    <property type="match status" value="2"/>
</dbReference>
<dbReference type="Pfam" id="PF08448">
    <property type="entry name" value="PAS_4"/>
    <property type="match status" value="1"/>
</dbReference>
<evidence type="ECO:0000256" key="10">
    <source>
        <dbReference type="ARBA" id="ARBA00022741"/>
    </source>
</evidence>
<keyword evidence="7" id="KW-0285">Flavoprotein</keyword>
<dbReference type="InterPro" id="IPR011102">
    <property type="entry name" value="Sig_transdc_His_kinase_HWE"/>
</dbReference>
<dbReference type="SMART" id="SM00091">
    <property type="entry name" value="PAS"/>
    <property type="match status" value="3"/>
</dbReference>
<dbReference type="GO" id="GO:0009881">
    <property type="term" value="F:photoreceptor activity"/>
    <property type="evidence" value="ECO:0007669"/>
    <property type="project" value="UniProtKB-KW"/>
</dbReference>
<evidence type="ECO:0000256" key="8">
    <source>
        <dbReference type="ARBA" id="ARBA00022643"/>
    </source>
</evidence>
<evidence type="ECO:0000256" key="14">
    <source>
        <dbReference type="ARBA" id="ARBA00023170"/>
    </source>
</evidence>
<dbReference type="Pfam" id="PF08447">
    <property type="entry name" value="PAS_3"/>
    <property type="match status" value="2"/>
</dbReference>
<dbReference type="NCBIfam" id="TIGR00229">
    <property type="entry name" value="sensory_box"/>
    <property type="match status" value="3"/>
</dbReference>
<dbReference type="InterPro" id="IPR000014">
    <property type="entry name" value="PAS"/>
</dbReference>
<evidence type="ECO:0000256" key="4">
    <source>
        <dbReference type="ARBA" id="ARBA00022543"/>
    </source>
</evidence>
<dbReference type="AlphaFoldDB" id="A0A921E3J3"/>
<evidence type="ECO:0000313" key="18">
    <source>
        <dbReference type="Proteomes" id="UP000742631"/>
    </source>
</evidence>
<protein>
    <recommendedName>
        <fullName evidence="3">Blue-light-activated histidine kinase</fullName>
        <ecNumber evidence="2">2.7.13.3</ecNumber>
    </recommendedName>
</protein>
<keyword evidence="13" id="KW-0157">Chromophore</keyword>
<feature type="domain" description="PAS" evidence="15">
    <location>
        <begin position="510"/>
        <end position="580"/>
    </location>
</feature>
<organism evidence="17 18">
    <name type="scientific">Methylorubrum populi</name>
    <dbReference type="NCBI Taxonomy" id="223967"/>
    <lineage>
        <taxon>Bacteria</taxon>
        <taxon>Pseudomonadati</taxon>
        <taxon>Pseudomonadota</taxon>
        <taxon>Alphaproteobacteria</taxon>
        <taxon>Hyphomicrobiales</taxon>
        <taxon>Methylobacteriaceae</taxon>
        <taxon>Methylorubrum</taxon>
    </lineage>
</organism>
<dbReference type="InterPro" id="IPR052162">
    <property type="entry name" value="Sensor_kinase/Photoreceptor"/>
</dbReference>
<evidence type="ECO:0000259" key="16">
    <source>
        <dbReference type="PROSITE" id="PS50113"/>
    </source>
</evidence>
<dbReference type="GO" id="GO:0005524">
    <property type="term" value="F:ATP binding"/>
    <property type="evidence" value="ECO:0007669"/>
    <property type="project" value="UniProtKB-KW"/>
</dbReference>
<evidence type="ECO:0000256" key="6">
    <source>
        <dbReference type="ARBA" id="ARBA00022606"/>
    </source>
</evidence>
<dbReference type="SUPFAM" id="SSF55785">
    <property type="entry name" value="PYP-like sensor domain (PAS domain)"/>
    <property type="match status" value="3"/>
</dbReference>
<evidence type="ECO:0000259" key="15">
    <source>
        <dbReference type="PROSITE" id="PS50112"/>
    </source>
</evidence>
<keyword evidence="9" id="KW-0808">Transferase</keyword>
<dbReference type="InterPro" id="IPR001610">
    <property type="entry name" value="PAC"/>
</dbReference>
<evidence type="ECO:0000256" key="1">
    <source>
        <dbReference type="ARBA" id="ARBA00000085"/>
    </source>
</evidence>
<dbReference type="InterPro" id="IPR013656">
    <property type="entry name" value="PAS_4"/>
</dbReference>
<dbReference type="InterPro" id="IPR013655">
    <property type="entry name" value="PAS_fold_3"/>
</dbReference>
<reference evidence="17" key="2">
    <citation type="submission" date="2021-09" db="EMBL/GenBank/DDBJ databases">
        <authorList>
            <person name="Gilroy R."/>
        </authorList>
    </citation>
    <scope>NUCLEOTIDE SEQUENCE</scope>
    <source>
        <strain evidence="17">316</strain>
    </source>
</reference>
<dbReference type="PROSITE" id="PS50112">
    <property type="entry name" value="PAS"/>
    <property type="match status" value="1"/>
</dbReference>
<evidence type="ECO:0000256" key="13">
    <source>
        <dbReference type="ARBA" id="ARBA00022991"/>
    </source>
</evidence>
<dbReference type="InterPro" id="IPR029016">
    <property type="entry name" value="GAF-like_dom_sf"/>
</dbReference>
<dbReference type="InterPro" id="IPR003018">
    <property type="entry name" value="GAF"/>
</dbReference>
<dbReference type="SMART" id="SM00911">
    <property type="entry name" value="HWE_HK"/>
    <property type="match status" value="1"/>
</dbReference>
<feature type="domain" description="PAC" evidence="16">
    <location>
        <begin position="874"/>
        <end position="926"/>
    </location>
</feature>
<dbReference type="GO" id="GO:0004673">
    <property type="term" value="F:protein histidine kinase activity"/>
    <property type="evidence" value="ECO:0007669"/>
    <property type="project" value="UniProtKB-EC"/>
</dbReference>
<evidence type="ECO:0000256" key="3">
    <source>
        <dbReference type="ARBA" id="ARBA00021740"/>
    </source>
</evidence>
<keyword evidence="11" id="KW-0418">Kinase</keyword>
<keyword evidence="12" id="KW-0067">ATP-binding</keyword>
<dbReference type="InterPro" id="IPR035965">
    <property type="entry name" value="PAS-like_dom_sf"/>
</dbReference>
<dbReference type="PANTHER" id="PTHR43304:SF1">
    <property type="entry name" value="PAC DOMAIN-CONTAINING PROTEIN"/>
    <property type="match status" value="1"/>
</dbReference>
<reference evidence="17" key="1">
    <citation type="journal article" date="2021" name="PeerJ">
        <title>Extensive microbial diversity within the chicken gut microbiome revealed by metagenomics and culture.</title>
        <authorList>
            <person name="Gilroy R."/>
            <person name="Ravi A."/>
            <person name="Getino M."/>
            <person name="Pursley I."/>
            <person name="Horton D.L."/>
            <person name="Alikhan N.F."/>
            <person name="Baker D."/>
            <person name="Gharbi K."/>
            <person name="Hall N."/>
            <person name="Watson M."/>
            <person name="Adriaenssens E.M."/>
            <person name="Foster-Nyarko E."/>
            <person name="Jarju S."/>
            <person name="Secka A."/>
            <person name="Antonio M."/>
            <person name="Oren A."/>
            <person name="Chaudhuri R.R."/>
            <person name="La Ragione R."/>
            <person name="Hildebrand F."/>
            <person name="Pallen M.J."/>
        </authorList>
    </citation>
    <scope>NUCLEOTIDE SEQUENCE</scope>
    <source>
        <strain evidence="17">316</strain>
    </source>
</reference>
<comment type="catalytic activity">
    <reaction evidence="1">
        <text>ATP + protein L-histidine = ADP + protein N-phospho-L-histidine.</text>
        <dbReference type="EC" id="2.7.13.3"/>
    </reaction>
</comment>
<keyword evidence="10" id="KW-0547">Nucleotide-binding</keyword>
<dbReference type="Gene3D" id="3.30.450.20">
    <property type="entry name" value="PAS domain"/>
    <property type="match status" value="3"/>
</dbReference>
<dbReference type="Pfam" id="PF01590">
    <property type="entry name" value="GAF"/>
    <property type="match status" value="2"/>
</dbReference>
<name>A0A921E3J3_9HYPH</name>
<evidence type="ECO:0000256" key="5">
    <source>
        <dbReference type="ARBA" id="ARBA00022553"/>
    </source>
</evidence>
<dbReference type="Gene3D" id="3.30.565.10">
    <property type="entry name" value="Histidine kinase-like ATPase, C-terminal domain"/>
    <property type="match status" value="1"/>
</dbReference>
<keyword evidence="14" id="KW-0675">Receptor</keyword>
<dbReference type="InterPro" id="IPR000700">
    <property type="entry name" value="PAS-assoc_C"/>
</dbReference>
<dbReference type="SMART" id="SM00086">
    <property type="entry name" value="PAC"/>
    <property type="match status" value="2"/>
</dbReference>
<dbReference type="PANTHER" id="PTHR43304">
    <property type="entry name" value="PHYTOCHROME-LIKE PROTEIN CPH1"/>
    <property type="match status" value="1"/>
</dbReference>
<evidence type="ECO:0000256" key="7">
    <source>
        <dbReference type="ARBA" id="ARBA00022630"/>
    </source>
</evidence>